<dbReference type="InterPro" id="IPR013096">
    <property type="entry name" value="Cupin_2"/>
</dbReference>
<dbReference type="GO" id="GO:0046872">
    <property type="term" value="F:metal ion binding"/>
    <property type="evidence" value="ECO:0007669"/>
    <property type="project" value="UniProtKB-KW"/>
</dbReference>
<protein>
    <submittedName>
        <fullName evidence="3">Cupin domain-containing protein</fullName>
    </submittedName>
</protein>
<gene>
    <name evidence="3" type="ORF">DFR85_12995</name>
</gene>
<organism evidence="3 4">
    <name type="scientific">Acidianus brierleyi</name>
    <dbReference type="NCBI Taxonomy" id="41673"/>
    <lineage>
        <taxon>Archaea</taxon>
        <taxon>Thermoproteota</taxon>
        <taxon>Thermoprotei</taxon>
        <taxon>Sulfolobales</taxon>
        <taxon>Sulfolobaceae</taxon>
        <taxon>Acidianus</taxon>
    </lineage>
</organism>
<accession>A0A2U9IH54</accession>
<name>A0A2U9IH54_9CREN</name>
<feature type="domain" description="Cupin type-2" evidence="2">
    <location>
        <begin position="42"/>
        <end position="109"/>
    </location>
</feature>
<evidence type="ECO:0000256" key="1">
    <source>
        <dbReference type="ARBA" id="ARBA00022723"/>
    </source>
</evidence>
<dbReference type="PANTHER" id="PTHR35848">
    <property type="entry name" value="OXALATE-BINDING PROTEIN"/>
    <property type="match status" value="1"/>
</dbReference>
<dbReference type="InterPro" id="IPR051610">
    <property type="entry name" value="GPI/OXD"/>
</dbReference>
<dbReference type="AlphaFoldDB" id="A0A2U9IH54"/>
<keyword evidence="4" id="KW-1185">Reference proteome</keyword>
<dbReference type="Pfam" id="PF07883">
    <property type="entry name" value="Cupin_2"/>
    <property type="match status" value="1"/>
</dbReference>
<dbReference type="Gene3D" id="2.60.120.10">
    <property type="entry name" value="Jelly Rolls"/>
    <property type="match status" value="1"/>
</dbReference>
<dbReference type="RefSeq" id="WP_110271255.1">
    <property type="nucleotide sequence ID" value="NZ_CP029289.2"/>
</dbReference>
<sequence length="125" mass="14486">MDYFTGNVKDTPSSEVKIGNSKNTFIQWLVTKDHGTSYALRRFIVKPKGQIQMHYHEYYESLYIIKGQCKVCVGKETRRLNPGDFIFINSKVKHAIVNEGDEDLEFLCVINYADDMKIIPLDEEC</sequence>
<dbReference type="EMBL" id="CP029289">
    <property type="protein sequence ID" value="AWR95377.1"/>
    <property type="molecule type" value="Genomic_DNA"/>
</dbReference>
<dbReference type="InterPro" id="IPR014710">
    <property type="entry name" value="RmlC-like_jellyroll"/>
</dbReference>
<evidence type="ECO:0000313" key="3">
    <source>
        <dbReference type="EMBL" id="AWR95377.1"/>
    </source>
</evidence>
<dbReference type="KEGG" id="abri:DFR85_12995"/>
<dbReference type="PANTHER" id="PTHR35848:SF6">
    <property type="entry name" value="CUPIN TYPE-2 DOMAIN-CONTAINING PROTEIN"/>
    <property type="match status" value="1"/>
</dbReference>
<dbReference type="InterPro" id="IPR011051">
    <property type="entry name" value="RmlC_Cupin_sf"/>
</dbReference>
<dbReference type="OrthoDB" id="23670at2157"/>
<dbReference type="Proteomes" id="UP000248044">
    <property type="component" value="Chromosome"/>
</dbReference>
<evidence type="ECO:0000259" key="2">
    <source>
        <dbReference type="Pfam" id="PF07883"/>
    </source>
</evidence>
<dbReference type="SUPFAM" id="SSF51182">
    <property type="entry name" value="RmlC-like cupins"/>
    <property type="match status" value="1"/>
</dbReference>
<reference evidence="3 4" key="1">
    <citation type="submission" date="2018-05" db="EMBL/GenBank/DDBJ databases">
        <title>Complete Genome Sequences of Extremely Thermoacidophilic, Metal-Mobilizing Type-Strain Members of the Archaeal Family Sulfolobaceae: Acidianus brierleyi DSM-1651T, Acidianus sulfidivorans DSM-18786T, Metallosphaera hakonensis DSM-7519T, and Metallosphaera prunae DSM-10039T.</title>
        <authorList>
            <person name="Counts J.A."/>
            <person name="Kelly R.M."/>
        </authorList>
    </citation>
    <scope>NUCLEOTIDE SEQUENCE [LARGE SCALE GENOMIC DNA]</scope>
    <source>
        <strain evidence="3 4">DSM 1651</strain>
    </source>
</reference>
<keyword evidence="1" id="KW-0479">Metal-binding</keyword>
<proteinExistence type="predicted"/>
<dbReference type="GeneID" id="36833089"/>
<evidence type="ECO:0000313" key="4">
    <source>
        <dbReference type="Proteomes" id="UP000248044"/>
    </source>
</evidence>